<feature type="compositionally biased region" description="Acidic residues" evidence="3">
    <location>
        <begin position="564"/>
        <end position="574"/>
    </location>
</feature>
<dbReference type="AlphaFoldDB" id="A0AAN9UZ09"/>
<dbReference type="Proteomes" id="UP001320420">
    <property type="component" value="Unassembled WGS sequence"/>
</dbReference>
<name>A0AAN9UZ09_9PEZI</name>
<keyword evidence="1" id="KW-0880">Kelch repeat</keyword>
<feature type="transmembrane region" description="Helical" evidence="4">
    <location>
        <begin position="435"/>
        <end position="460"/>
    </location>
</feature>
<evidence type="ECO:0000313" key="5">
    <source>
        <dbReference type="EMBL" id="KAK7754885.1"/>
    </source>
</evidence>
<sequence length="587" mass="62874">MSTSWDWKTNISEKAINKTVALGTSNYVPKVQSGALFQGQPDDPQIYLYGGVTPDVNTSFTDYQAPTTNQYTLWGFNTDSYGWTQYDVMIHVPGRPSWGAFAEVPEHGLAFYLNGLVTNMSSAATETANISASDMGGMVVLDLQNHTATNRSTDTVADSPRVRGGMVVIPQIGKMGVLVSLGGATGIGQSLHPVSMNQVNIFDIETVITTSSSSESSSDSSGWYRQTITGEAPSPRVDFCVVVVAAPDNSSFNIYMYGGKNTTSLFLAGQDEYFDDIWVLSIPSFTWTKVYQGVLPRFGHTCHVVGNRQMITVGGINGTTSHGTNASGTESASATTDSCDWEWMGVAILDLTSMAWGSVFDRDKPRYQVSALISAVVGGGPDGGATRLLPDDGWTSAAVANLFTGSSSLSAPYAPPSPNAAGPDEADDDKDNRNVGAIVGGAVGGGGGFLVVLAALGLWWNRRRKKKKRKRERRDIAEGAAELGEQKEDNPQTTTISPGTGTDSYLVPLTPLSELGGSPVISELPANQIAVELADRHGYDRDSWRPGEREEITLHKRYDKDGSEGDWNEREEEGGQQQAGMESGLDK</sequence>
<protein>
    <recommendedName>
        <fullName evidence="7">Kelch repeat-containing protein</fullName>
    </recommendedName>
</protein>
<feature type="region of interest" description="Disordered" evidence="3">
    <location>
        <begin position="555"/>
        <end position="587"/>
    </location>
</feature>
<dbReference type="EMBL" id="JAKJXP020000017">
    <property type="protein sequence ID" value="KAK7754885.1"/>
    <property type="molecule type" value="Genomic_DNA"/>
</dbReference>
<evidence type="ECO:0000313" key="6">
    <source>
        <dbReference type="Proteomes" id="UP001320420"/>
    </source>
</evidence>
<feature type="region of interest" description="Disordered" evidence="3">
    <location>
        <begin position="479"/>
        <end position="510"/>
    </location>
</feature>
<feature type="compositionally biased region" description="Polar residues" evidence="3">
    <location>
        <begin position="491"/>
        <end position="503"/>
    </location>
</feature>
<accession>A0AAN9UZ09</accession>
<keyword evidence="4" id="KW-0812">Transmembrane</keyword>
<keyword evidence="4" id="KW-1133">Transmembrane helix</keyword>
<dbReference type="PANTHER" id="PTHR46228:SF2">
    <property type="entry name" value="KELCH REPEAT PROTEIN (AFU_ORTHOLOGUE AFUA_4G14350)"/>
    <property type="match status" value="1"/>
</dbReference>
<dbReference type="InterPro" id="IPR015915">
    <property type="entry name" value="Kelch-typ_b-propeller"/>
</dbReference>
<reference evidence="5 6" key="1">
    <citation type="submission" date="2024-02" db="EMBL/GenBank/DDBJ databases">
        <title>De novo assembly and annotation of 12 fungi associated with fruit tree decline syndrome in Ontario, Canada.</title>
        <authorList>
            <person name="Sulman M."/>
            <person name="Ellouze W."/>
            <person name="Ilyukhin E."/>
        </authorList>
    </citation>
    <scope>NUCLEOTIDE SEQUENCE [LARGE SCALE GENOMIC DNA]</scope>
    <source>
        <strain evidence="5 6">M11/M66-122</strain>
    </source>
</reference>
<keyword evidence="4" id="KW-0472">Membrane</keyword>
<evidence type="ECO:0000256" key="2">
    <source>
        <dbReference type="ARBA" id="ARBA00022737"/>
    </source>
</evidence>
<evidence type="ECO:0008006" key="7">
    <source>
        <dbReference type="Google" id="ProtNLM"/>
    </source>
</evidence>
<dbReference type="SUPFAM" id="SSF50965">
    <property type="entry name" value="Galactose oxidase, central domain"/>
    <property type="match status" value="1"/>
</dbReference>
<dbReference type="Gene3D" id="2.120.10.80">
    <property type="entry name" value="Kelch-type beta propeller"/>
    <property type="match status" value="1"/>
</dbReference>
<proteinExistence type="predicted"/>
<dbReference type="InterPro" id="IPR011043">
    <property type="entry name" value="Gal_Oxase/kelch_b-propeller"/>
</dbReference>
<gene>
    <name evidence="5" type="ORF">SLS62_003199</name>
</gene>
<organism evidence="5 6">
    <name type="scientific">Diatrype stigma</name>
    <dbReference type="NCBI Taxonomy" id="117547"/>
    <lineage>
        <taxon>Eukaryota</taxon>
        <taxon>Fungi</taxon>
        <taxon>Dikarya</taxon>
        <taxon>Ascomycota</taxon>
        <taxon>Pezizomycotina</taxon>
        <taxon>Sordariomycetes</taxon>
        <taxon>Xylariomycetidae</taxon>
        <taxon>Xylariales</taxon>
        <taxon>Diatrypaceae</taxon>
        <taxon>Diatrype</taxon>
    </lineage>
</organism>
<keyword evidence="2" id="KW-0677">Repeat</keyword>
<dbReference type="PANTHER" id="PTHR46228">
    <property type="entry name" value="KELCH DOMAIN-CONTAINING PROTEIN"/>
    <property type="match status" value="1"/>
</dbReference>
<evidence type="ECO:0000256" key="4">
    <source>
        <dbReference type="SAM" id="Phobius"/>
    </source>
</evidence>
<keyword evidence="6" id="KW-1185">Reference proteome</keyword>
<feature type="region of interest" description="Disordered" evidence="3">
    <location>
        <begin position="408"/>
        <end position="434"/>
    </location>
</feature>
<evidence type="ECO:0000256" key="1">
    <source>
        <dbReference type="ARBA" id="ARBA00022441"/>
    </source>
</evidence>
<comment type="caution">
    <text evidence="5">The sequence shown here is derived from an EMBL/GenBank/DDBJ whole genome shotgun (WGS) entry which is preliminary data.</text>
</comment>
<evidence type="ECO:0000256" key="3">
    <source>
        <dbReference type="SAM" id="MobiDB-lite"/>
    </source>
</evidence>
<feature type="compositionally biased region" description="Low complexity" evidence="3">
    <location>
        <begin position="575"/>
        <end position="587"/>
    </location>
</feature>